<keyword evidence="8 9" id="KW-0012">Acyltransferase</keyword>
<sequence length="512" mass="55394">MRDLTLRAIATPRLARIPLAFLVGLALAMGAAPYELWAVALLGLVGAFWIFIALGPRRRAFLTGWTVGFGYFVFSLGWITEPFQVDAAVTGWMAPFALVLMAAGLGLFWGAAFWAAARSPRPLIALVVLWCAAEMARGYLLTGFPWGMVGYLWAPVPAIQWVSIVGSYGLTFLTLDLAAVLAVALHGRDRRMLALGAAGFVLLLGGGLWLTPAPQDLSERPVVRLVQPNAPQDEKWNPEMVPVFFERQLRLTGQPVADSLPAPSLVVWPETALPWLLHRAREPLDMVSEAAGDVPVALGIQRRDEEGRYYNSMVLMQGDGSLAETYDKHHLVPFGEYMPAASLFAHVNISGLAQRAAGGYSAGPGPQLIDLGVLGTALPLICYEAVFPQDVNGAPGRADLLLHLTNDAWFGTWSGPYQHLSQSRIRAIEQRLPMLRAANTGVSAVIDGAGRVMAQRTLGEAGVVDARVPPPMAPSFYATTGDLPFFLLLLVLIGAVFIPNNRIPIDPRLNRP</sequence>
<feature type="transmembrane region" description="Helical" evidence="9">
    <location>
        <begin position="192"/>
        <end position="210"/>
    </location>
</feature>
<dbReference type="GO" id="GO:0016410">
    <property type="term" value="F:N-acyltransferase activity"/>
    <property type="evidence" value="ECO:0007669"/>
    <property type="project" value="UniProtKB-UniRule"/>
</dbReference>
<gene>
    <name evidence="9" type="primary">lnt</name>
    <name evidence="11" type="ORF">C8N44_102196</name>
</gene>
<feature type="domain" description="CN hydrolase" evidence="10">
    <location>
        <begin position="226"/>
        <end position="470"/>
    </location>
</feature>
<feature type="transmembrane region" description="Helical" evidence="9">
    <location>
        <begin position="123"/>
        <end position="141"/>
    </location>
</feature>
<dbReference type="GO" id="GO:0042158">
    <property type="term" value="P:lipoprotein biosynthetic process"/>
    <property type="evidence" value="ECO:0007669"/>
    <property type="project" value="UniProtKB-UniRule"/>
</dbReference>
<feature type="transmembrane region" description="Helical" evidence="9">
    <location>
        <begin position="476"/>
        <end position="498"/>
    </location>
</feature>
<evidence type="ECO:0000313" key="11">
    <source>
        <dbReference type="EMBL" id="PTX52149.1"/>
    </source>
</evidence>
<organism evidence="11 12">
    <name type="scientific">Allosediminivita pacifica</name>
    <dbReference type="NCBI Taxonomy" id="1267769"/>
    <lineage>
        <taxon>Bacteria</taxon>
        <taxon>Pseudomonadati</taxon>
        <taxon>Pseudomonadota</taxon>
        <taxon>Alphaproteobacteria</taxon>
        <taxon>Rhodobacterales</taxon>
        <taxon>Paracoccaceae</taxon>
        <taxon>Allosediminivita</taxon>
    </lineage>
</organism>
<keyword evidence="11" id="KW-0449">Lipoprotein</keyword>
<reference evidence="11 12" key="1">
    <citation type="submission" date="2018-04" db="EMBL/GenBank/DDBJ databases">
        <title>Genomic Encyclopedia of Archaeal and Bacterial Type Strains, Phase II (KMG-II): from individual species to whole genera.</title>
        <authorList>
            <person name="Goeker M."/>
        </authorList>
    </citation>
    <scope>NUCLEOTIDE SEQUENCE [LARGE SCALE GENOMIC DNA]</scope>
    <source>
        <strain evidence="11 12">DSM 29329</strain>
    </source>
</reference>
<comment type="catalytic activity">
    <reaction evidence="9">
        <text>N-terminal S-1,2-diacyl-sn-glyceryl-L-cysteinyl-[lipoprotein] + a glycerophospholipid = N-acyl-S-1,2-diacyl-sn-glyceryl-L-cysteinyl-[lipoprotein] + a 2-acyl-sn-glycero-3-phospholipid + H(+)</text>
        <dbReference type="Rhea" id="RHEA:48228"/>
        <dbReference type="Rhea" id="RHEA-COMP:14681"/>
        <dbReference type="Rhea" id="RHEA-COMP:14684"/>
        <dbReference type="ChEBI" id="CHEBI:15378"/>
        <dbReference type="ChEBI" id="CHEBI:136912"/>
        <dbReference type="ChEBI" id="CHEBI:140656"/>
        <dbReference type="ChEBI" id="CHEBI:140657"/>
        <dbReference type="ChEBI" id="CHEBI:140660"/>
        <dbReference type="EC" id="2.3.1.269"/>
    </reaction>
</comment>
<dbReference type="PANTHER" id="PTHR38686:SF1">
    <property type="entry name" value="APOLIPOPROTEIN N-ACYLTRANSFERASE"/>
    <property type="match status" value="1"/>
</dbReference>
<dbReference type="Pfam" id="PF20154">
    <property type="entry name" value="LNT_N"/>
    <property type="match status" value="1"/>
</dbReference>
<keyword evidence="5 9" id="KW-0812">Transmembrane</keyword>
<dbReference type="PANTHER" id="PTHR38686">
    <property type="entry name" value="APOLIPOPROTEIN N-ACYLTRANSFERASE"/>
    <property type="match status" value="1"/>
</dbReference>
<feature type="transmembrane region" description="Helical" evidence="9">
    <location>
        <begin position="61"/>
        <end position="80"/>
    </location>
</feature>
<keyword evidence="6 9" id="KW-1133">Transmembrane helix</keyword>
<name>A0A2T6B7V4_9RHOB</name>
<dbReference type="InterPro" id="IPR036526">
    <property type="entry name" value="C-N_Hydrolase_sf"/>
</dbReference>
<dbReference type="UniPathway" id="UPA00666"/>
<dbReference type="GO" id="GO:0005886">
    <property type="term" value="C:plasma membrane"/>
    <property type="evidence" value="ECO:0007669"/>
    <property type="project" value="UniProtKB-SubCell"/>
</dbReference>
<dbReference type="Gene3D" id="3.60.110.10">
    <property type="entry name" value="Carbon-nitrogen hydrolase"/>
    <property type="match status" value="1"/>
</dbReference>
<dbReference type="AlphaFoldDB" id="A0A2T6B7V4"/>
<comment type="function">
    <text evidence="9">Catalyzes the phospholipid dependent N-acylation of the N-terminal cysteine of apolipoprotein, the last step in lipoprotein maturation.</text>
</comment>
<comment type="subcellular location">
    <subcellularLocation>
        <location evidence="1 9">Cell membrane</location>
        <topology evidence="1 9">Multi-pass membrane protein</topology>
    </subcellularLocation>
</comment>
<feature type="transmembrane region" description="Helical" evidence="9">
    <location>
        <begin position="12"/>
        <end position="30"/>
    </location>
</feature>
<keyword evidence="4 9" id="KW-0808">Transferase</keyword>
<evidence type="ECO:0000256" key="5">
    <source>
        <dbReference type="ARBA" id="ARBA00022692"/>
    </source>
</evidence>
<evidence type="ECO:0000256" key="6">
    <source>
        <dbReference type="ARBA" id="ARBA00022989"/>
    </source>
</evidence>
<proteinExistence type="inferred from homology"/>
<comment type="similarity">
    <text evidence="2 9">Belongs to the CN hydrolase family. Apolipoprotein N-acyltransferase subfamily.</text>
</comment>
<dbReference type="InterPro" id="IPR004563">
    <property type="entry name" value="Apolipo_AcylTrfase"/>
</dbReference>
<comment type="pathway">
    <text evidence="9">Protein modification; lipoprotein biosynthesis (N-acyl transfer).</text>
</comment>
<evidence type="ECO:0000313" key="12">
    <source>
        <dbReference type="Proteomes" id="UP000244069"/>
    </source>
</evidence>
<dbReference type="HAMAP" id="MF_01148">
    <property type="entry name" value="Lnt"/>
    <property type="match status" value="1"/>
</dbReference>
<evidence type="ECO:0000256" key="4">
    <source>
        <dbReference type="ARBA" id="ARBA00022679"/>
    </source>
</evidence>
<evidence type="ECO:0000256" key="1">
    <source>
        <dbReference type="ARBA" id="ARBA00004651"/>
    </source>
</evidence>
<dbReference type="Proteomes" id="UP000244069">
    <property type="component" value="Unassembled WGS sequence"/>
</dbReference>
<keyword evidence="12" id="KW-1185">Reference proteome</keyword>
<dbReference type="NCBIfam" id="TIGR00546">
    <property type="entry name" value="lnt"/>
    <property type="match status" value="1"/>
</dbReference>
<evidence type="ECO:0000256" key="7">
    <source>
        <dbReference type="ARBA" id="ARBA00023136"/>
    </source>
</evidence>
<dbReference type="InterPro" id="IPR045378">
    <property type="entry name" value="LNT_N"/>
</dbReference>
<feature type="transmembrane region" description="Helical" evidence="9">
    <location>
        <begin position="161"/>
        <end position="185"/>
    </location>
</feature>
<accession>A0A2T6B7V4</accession>
<dbReference type="Pfam" id="PF00795">
    <property type="entry name" value="CN_hydrolase"/>
    <property type="match status" value="1"/>
</dbReference>
<dbReference type="RefSeq" id="WP_107974616.1">
    <property type="nucleotide sequence ID" value="NZ_BMEZ01000002.1"/>
</dbReference>
<feature type="transmembrane region" description="Helical" evidence="9">
    <location>
        <begin position="92"/>
        <end position="116"/>
    </location>
</feature>
<evidence type="ECO:0000256" key="9">
    <source>
        <dbReference type="HAMAP-Rule" id="MF_01148"/>
    </source>
</evidence>
<dbReference type="PROSITE" id="PS50263">
    <property type="entry name" value="CN_HYDROLASE"/>
    <property type="match status" value="1"/>
</dbReference>
<keyword evidence="7 9" id="KW-0472">Membrane</keyword>
<keyword evidence="3 9" id="KW-1003">Cell membrane</keyword>
<dbReference type="CDD" id="cd07571">
    <property type="entry name" value="ALP_N-acyl_transferase"/>
    <property type="match status" value="1"/>
</dbReference>
<evidence type="ECO:0000256" key="2">
    <source>
        <dbReference type="ARBA" id="ARBA00010065"/>
    </source>
</evidence>
<dbReference type="InterPro" id="IPR003010">
    <property type="entry name" value="C-N_Hydrolase"/>
</dbReference>
<evidence type="ECO:0000259" key="10">
    <source>
        <dbReference type="PROSITE" id="PS50263"/>
    </source>
</evidence>
<evidence type="ECO:0000256" key="8">
    <source>
        <dbReference type="ARBA" id="ARBA00023315"/>
    </source>
</evidence>
<evidence type="ECO:0000256" key="3">
    <source>
        <dbReference type="ARBA" id="ARBA00022475"/>
    </source>
</evidence>
<dbReference type="EMBL" id="QBKN01000002">
    <property type="protein sequence ID" value="PTX52149.1"/>
    <property type="molecule type" value="Genomic_DNA"/>
</dbReference>
<dbReference type="EC" id="2.3.1.269" evidence="9"/>
<dbReference type="SUPFAM" id="SSF56317">
    <property type="entry name" value="Carbon-nitrogen hydrolase"/>
    <property type="match status" value="1"/>
</dbReference>
<protein>
    <recommendedName>
        <fullName evidence="9">Apolipoprotein N-acyltransferase</fullName>
        <shortName evidence="9">ALP N-acyltransferase</shortName>
        <ecNumber evidence="9">2.3.1.269</ecNumber>
    </recommendedName>
</protein>
<comment type="caution">
    <text evidence="11">The sequence shown here is derived from an EMBL/GenBank/DDBJ whole genome shotgun (WGS) entry which is preliminary data.</text>
</comment>
<dbReference type="OrthoDB" id="9804277at2"/>
<feature type="transmembrane region" description="Helical" evidence="9">
    <location>
        <begin position="36"/>
        <end position="54"/>
    </location>
</feature>